<dbReference type="RefSeq" id="WP_255284917.1">
    <property type="nucleotide sequence ID" value="NZ_FNTL01000003.1"/>
</dbReference>
<evidence type="ECO:0000256" key="1">
    <source>
        <dbReference type="SAM" id="MobiDB-lite"/>
    </source>
</evidence>
<keyword evidence="2" id="KW-0547">Nucleotide-binding</keyword>
<evidence type="ECO:0000313" key="2">
    <source>
        <dbReference type="EMBL" id="SEB42223.1"/>
    </source>
</evidence>
<dbReference type="GO" id="GO:0006508">
    <property type="term" value="P:proteolysis"/>
    <property type="evidence" value="ECO:0007669"/>
    <property type="project" value="UniProtKB-KW"/>
</dbReference>
<keyword evidence="2" id="KW-0645">Protease</keyword>
<protein>
    <submittedName>
        <fullName evidence="2">ATP-dependent Clp protease ATP-binding subunit ClpC</fullName>
    </submittedName>
</protein>
<dbReference type="AlphaFoldDB" id="A0A1H4J7J2"/>
<evidence type="ECO:0000313" key="3">
    <source>
        <dbReference type="Proteomes" id="UP000183407"/>
    </source>
</evidence>
<gene>
    <name evidence="2" type="ORF">SAMN04490220_0689</name>
</gene>
<dbReference type="GO" id="GO:0005524">
    <property type="term" value="F:ATP binding"/>
    <property type="evidence" value="ECO:0007669"/>
    <property type="project" value="UniProtKB-KW"/>
</dbReference>
<dbReference type="EMBL" id="FNTL01000003">
    <property type="protein sequence ID" value="SEB42223.1"/>
    <property type="molecule type" value="Genomic_DNA"/>
</dbReference>
<dbReference type="GO" id="GO:0008233">
    <property type="term" value="F:peptidase activity"/>
    <property type="evidence" value="ECO:0007669"/>
    <property type="project" value="UniProtKB-KW"/>
</dbReference>
<keyword evidence="2" id="KW-0067">ATP-binding</keyword>
<feature type="region of interest" description="Disordered" evidence="1">
    <location>
        <begin position="1"/>
        <end position="28"/>
    </location>
</feature>
<keyword evidence="2" id="KW-0378">Hydrolase</keyword>
<reference evidence="3" key="1">
    <citation type="submission" date="2016-10" db="EMBL/GenBank/DDBJ databases">
        <authorList>
            <person name="Varghese N."/>
        </authorList>
    </citation>
    <scope>NUCLEOTIDE SEQUENCE [LARGE SCALE GENOMIC DNA]</scope>
    <source>
        <strain evidence="3">DSM 44719</strain>
    </source>
</reference>
<proteinExistence type="predicted"/>
<sequence length="44" mass="4347">MVFERFSDQARSGGRSSPPAAPPAPTMLVGIFDAGGPGAAALTS</sequence>
<name>A0A1H4J7J2_RHOJO</name>
<dbReference type="Proteomes" id="UP000183407">
    <property type="component" value="Unassembled WGS sequence"/>
</dbReference>
<accession>A0A1H4J7J2</accession>
<organism evidence="2 3">
    <name type="scientific">Rhodococcus jostii</name>
    <dbReference type="NCBI Taxonomy" id="132919"/>
    <lineage>
        <taxon>Bacteria</taxon>
        <taxon>Bacillati</taxon>
        <taxon>Actinomycetota</taxon>
        <taxon>Actinomycetes</taxon>
        <taxon>Mycobacteriales</taxon>
        <taxon>Nocardiaceae</taxon>
        <taxon>Rhodococcus</taxon>
    </lineage>
</organism>